<evidence type="ECO:0000256" key="5">
    <source>
        <dbReference type="ARBA" id="ARBA00022777"/>
    </source>
</evidence>
<evidence type="ECO:0000313" key="9">
    <source>
        <dbReference type="EMBL" id="MBO0351633.1"/>
    </source>
</evidence>
<feature type="transmembrane region" description="Helical" evidence="7">
    <location>
        <begin position="12"/>
        <end position="34"/>
    </location>
</feature>
<feature type="domain" description="Histidine kinase" evidence="8">
    <location>
        <begin position="227"/>
        <end position="446"/>
    </location>
</feature>
<dbReference type="PRINTS" id="PR00344">
    <property type="entry name" value="BCTRLSENSOR"/>
</dbReference>
<dbReference type="InterPro" id="IPR036097">
    <property type="entry name" value="HisK_dim/P_sf"/>
</dbReference>
<evidence type="ECO:0000256" key="2">
    <source>
        <dbReference type="ARBA" id="ARBA00012438"/>
    </source>
</evidence>
<organism evidence="9 10">
    <name type="scientific">Phormidium pseudopriestleyi FRX01</name>
    <dbReference type="NCBI Taxonomy" id="1759528"/>
    <lineage>
        <taxon>Bacteria</taxon>
        <taxon>Bacillati</taxon>
        <taxon>Cyanobacteriota</taxon>
        <taxon>Cyanophyceae</taxon>
        <taxon>Oscillatoriophycideae</taxon>
        <taxon>Oscillatoriales</taxon>
        <taxon>Oscillatoriaceae</taxon>
        <taxon>Phormidium</taxon>
    </lineage>
</organism>
<dbReference type="NCBIfam" id="NF041735">
    <property type="entry name" value="hist_kin_RppB"/>
    <property type="match status" value="1"/>
</dbReference>
<dbReference type="Proteomes" id="UP000664844">
    <property type="component" value="Unassembled WGS sequence"/>
</dbReference>
<keyword evidence="3" id="KW-0597">Phosphoprotein</keyword>
<evidence type="ECO:0000256" key="4">
    <source>
        <dbReference type="ARBA" id="ARBA00022679"/>
    </source>
</evidence>
<proteinExistence type="predicted"/>
<dbReference type="SUPFAM" id="SSF55874">
    <property type="entry name" value="ATPase domain of HSP90 chaperone/DNA topoisomerase II/histidine kinase"/>
    <property type="match status" value="1"/>
</dbReference>
<dbReference type="PANTHER" id="PTHR45453:SF1">
    <property type="entry name" value="PHOSPHATE REGULON SENSOR PROTEIN PHOR"/>
    <property type="match status" value="1"/>
</dbReference>
<dbReference type="Pfam" id="PF02518">
    <property type="entry name" value="HATPase_c"/>
    <property type="match status" value="1"/>
</dbReference>
<evidence type="ECO:0000256" key="1">
    <source>
        <dbReference type="ARBA" id="ARBA00000085"/>
    </source>
</evidence>
<dbReference type="RefSeq" id="WP_207090065.1">
    <property type="nucleotide sequence ID" value="NZ_JAFLQW010000569.1"/>
</dbReference>
<evidence type="ECO:0000256" key="6">
    <source>
        <dbReference type="ARBA" id="ARBA00023012"/>
    </source>
</evidence>
<gene>
    <name evidence="9" type="ORF">J0895_21620</name>
</gene>
<evidence type="ECO:0000256" key="7">
    <source>
        <dbReference type="SAM" id="Phobius"/>
    </source>
</evidence>
<evidence type="ECO:0000259" key="8">
    <source>
        <dbReference type="PROSITE" id="PS50109"/>
    </source>
</evidence>
<keyword evidence="10" id="KW-1185">Reference proteome</keyword>
<comment type="caution">
    <text evidence="9">The sequence shown here is derived from an EMBL/GenBank/DDBJ whole genome shotgun (WGS) entry which is preliminary data.</text>
</comment>
<dbReference type="SUPFAM" id="SSF47384">
    <property type="entry name" value="Homodimeric domain of signal transducing histidine kinase"/>
    <property type="match status" value="1"/>
</dbReference>
<dbReference type="PROSITE" id="PS50109">
    <property type="entry name" value="HIS_KIN"/>
    <property type="match status" value="1"/>
</dbReference>
<keyword evidence="7" id="KW-0812">Transmembrane</keyword>
<dbReference type="SMART" id="SM00388">
    <property type="entry name" value="HisKA"/>
    <property type="match status" value="1"/>
</dbReference>
<keyword evidence="6" id="KW-0902">Two-component regulatory system</keyword>
<reference evidence="9 10" key="1">
    <citation type="submission" date="2021-03" db="EMBL/GenBank/DDBJ databases">
        <title>Metabolic Capacity of the Antarctic Cyanobacterium Phormidium pseudopriestleyi that Sustains Oxygenic Photosynthesis in the Presence of Hydrogen Sulfide.</title>
        <authorList>
            <person name="Lumian J.E."/>
            <person name="Jungblut A.D."/>
            <person name="Dillon M.L."/>
            <person name="Hawes I."/>
            <person name="Doran P.T."/>
            <person name="Mackey T.J."/>
            <person name="Dick G.J."/>
            <person name="Grettenberger C.L."/>
            <person name="Sumner D.Y."/>
        </authorList>
    </citation>
    <scope>NUCLEOTIDE SEQUENCE [LARGE SCALE GENOMIC DNA]</scope>
    <source>
        <strain evidence="9 10">FRX01</strain>
    </source>
</reference>
<keyword evidence="7" id="KW-1133">Transmembrane helix</keyword>
<dbReference type="InterPro" id="IPR004358">
    <property type="entry name" value="Sig_transdc_His_kin-like_C"/>
</dbReference>
<dbReference type="PANTHER" id="PTHR45453">
    <property type="entry name" value="PHOSPHATE REGULON SENSOR PROTEIN PHOR"/>
    <property type="match status" value="1"/>
</dbReference>
<dbReference type="InterPro" id="IPR049835">
    <property type="entry name" value="RppB"/>
</dbReference>
<dbReference type="InterPro" id="IPR003594">
    <property type="entry name" value="HATPase_dom"/>
</dbReference>
<dbReference type="EC" id="2.7.13.3" evidence="2"/>
<dbReference type="InterPro" id="IPR005467">
    <property type="entry name" value="His_kinase_dom"/>
</dbReference>
<sequence length="448" mass="49829">MNHNQLFRQTRLQLACWYAGVMGVILALCGWGMYESISHAHWMTLDRELESVAGTLHDSLEPVLQEPAKLEPEVARLLPDLCTENELCWNRKFNLERHAIGALHQGYYYVRLLDLTGNLIAVAGVNTDGLPGREGADTWQTFTDSKGTRFHQISVVLHTEDGRDWGSLQVGRSLQEFDDYLGAVKVIMLIGLPIALLGVGTASWGLAGVAMQPIYQSYRQIQQFTADAAHELRTPLAAIRATVESNLRVERPNFEEILDTLKTVNRQNLRLSQLVNDLLLLSRMDQQELPVKPSLCCLNDLISDVEEEIAALAIASFVKLTIEVRVQQAVQVKGNEEELYRLLFNLVSNAIQYTPAGGEVNLILDASDRHAIIEIKDTGIGMLPQDLNRIFDRFYRINSDRSRHTGGSGLGLAIALAIAKTHQGNIQVKSELGQGSLFTVRLPILESG</sequence>
<dbReference type="EMBL" id="JAFLQW010000569">
    <property type="protein sequence ID" value="MBO0351633.1"/>
    <property type="molecule type" value="Genomic_DNA"/>
</dbReference>
<dbReference type="Pfam" id="PF00512">
    <property type="entry name" value="HisKA"/>
    <property type="match status" value="1"/>
</dbReference>
<dbReference type="CDD" id="cd00082">
    <property type="entry name" value="HisKA"/>
    <property type="match status" value="1"/>
</dbReference>
<keyword evidence="5 9" id="KW-0418">Kinase</keyword>
<keyword evidence="7" id="KW-0472">Membrane</keyword>
<dbReference type="InterPro" id="IPR050351">
    <property type="entry name" value="BphY/WalK/GraS-like"/>
</dbReference>
<dbReference type="Gene3D" id="3.30.565.10">
    <property type="entry name" value="Histidine kinase-like ATPase, C-terminal domain"/>
    <property type="match status" value="1"/>
</dbReference>
<evidence type="ECO:0000313" key="10">
    <source>
        <dbReference type="Proteomes" id="UP000664844"/>
    </source>
</evidence>
<feature type="transmembrane region" description="Helical" evidence="7">
    <location>
        <begin position="186"/>
        <end position="210"/>
    </location>
</feature>
<dbReference type="Gene3D" id="1.10.287.130">
    <property type="match status" value="1"/>
</dbReference>
<dbReference type="InterPro" id="IPR036890">
    <property type="entry name" value="HATPase_C_sf"/>
</dbReference>
<dbReference type="SMART" id="SM00387">
    <property type="entry name" value="HATPase_c"/>
    <property type="match status" value="1"/>
</dbReference>
<protein>
    <recommendedName>
        <fullName evidence="2">histidine kinase</fullName>
        <ecNumber evidence="2">2.7.13.3</ecNumber>
    </recommendedName>
</protein>
<dbReference type="GO" id="GO:0016301">
    <property type="term" value="F:kinase activity"/>
    <property type="evidence" value="ECO:0007669"/>
    <property type="project" value="UniProtKB-KW"/>
</dbReference>
<name>A0ABS3FWW7_9CYAN</name>
<accession>A0ABS3FWW7</accession>
<evidence type="ECO:0000256" key="3">
    <source>
        <dbReference type="ARBA" id="ARBA00022553"/>
    </source>
</evidence>
<dbReference type="InterPro" id="IPR003661">
    <property type="entry name" value="HisK_dim/P_dom"/>
</dbReference>
<comment type="catalytic activity">
    <reaction evidence="1">
        <text>ATP + protein L-histidine = ADP + protein N-phospho-L-histidine.</text>
        <dbReference type="EC" id="2.7.13.3"/>
    </reaction>
</comment>
<keyword evidence="4" id="KW-0808">Transferase</keyword>